<dbReference type="PANTHER" id="PTHR47389:SF4">
    <property type="entry name" value="OS09G0436400 PROTEIN"/>
    <property type="match status" value="1"/>
</dbReference>
<reference evidence="2 3" key="1">
    <citation type="journal article" date="2014" name="Am. J. Bot.">
        <title>Genome assembly and annotation for red clover (Trifolium pratense; Fabaceae).</title>
        <authorList>
            <person name="Istvanek J."/>
            <person name="Jaros M."/>
            <person name="Krenek A."/>
            <person name="Repkova J."/>
        </authorList>
    </citation>
    <scope>NUCLEOTIDE SEQUENCE [LARGE SCALE GENOMIC DNA]</scope>
    <source>
        <strain evidence="3">cv. Tatra</strain>
        <tissue evidence="2">Young leaves</tissue>
    </source>
</reference>
<dbReference type="PANTHER" id="PTHR47389">
    <property type="entry name" value="OS09G0436400 PROTEIN"/>
    <property type="match status" value="1"/>
</dbReference>
<evidence type="ECO:0000313" key="2">
    <source>
        <dbReference type="EMBL" id="PNX99929.1"/>
    </source>
</evidence>
<dbReference type="AlphaFoldDB" id="A0A2K3NAA1"/>
<dbReference type="STRING" id="57577.A0A2K3NAA1"/>
<keyword evidence="1" id="KW-0812">Transmembrane</keyword>
<evidence type="ECO:0000313" key="3">
    <source>
        <dbReference type="Proteomes" id="UP000236291"/>
    </source>
</evidence>
<reference evidence="2 3" key="2">
    <citation type="journal article" date="2017" name="Front. Plant Sci.">
        <title>Gene Classification and Mining of Molecular Markers Useful in Red Clover (Trifolium pratense) Breeding.</title>
        <authorList>
            <person name="Istvanek J."/>
            <person name="Dluhosova J."/>
            <person name="Dluhos P."/>
            <person name="Patkova L."/>
            <person name="Nedelnik J."/>
            <person name="Repkova J."/>
        </authorList>
    </citation>
    <scope>NUCLEOTIDE SEQUENCE [LARGE SCALE GENOMIC DNA]</scope>
    <source>
        <strain evidence="3">cv. Tatra</strain>
        <tissue evidence="2">Young leaves</tissue>
    </source>
</reference>
<keyword evidence="1" id="KW-1133">Transmembrane helix</keyword>
<name>A0A2K3NAA1_TRIPR</name>
<proteinExistence type="predicted"/>
<comment type="caution">
    <text evidence="2">The sequence shown here is derived from an EMBL/GenBank/DDBJ whole genome shotgun (WGS) entry which is preliminary data.</text>
</comment>
<dbReference type="InterPro" id="IPR009003">
    <property type="entry name" value="Peptidase_S1_PA"/>
</dbReference>
<accession>A0A2K3NAA1</accession>
<dbReference type="GO" id="GO:0006508">
    <property type="term" value="P:proteolysis"/>
    <property type="evidence" value="ECO:0007669"/>
    <property type="project" value="UniProtKB-KW"/>
</dbReference>
<feature type="transmembrane region" description="Helical" evidence="1">
    <location>
        <begin position="222"/>
        <end position="239"/>
    </location>
</feature>
<organism evidence="2 3">
    <name type="scientific">Trifolium pratense</name>
    <name type="common">Red clover</name>
    <dbReference type="NCBI Taxonomy" id="57577"/>
    <lineage>
        <taxon>Eukaryota</taxon>
        <taxon>Viridiplantae</taxon>
        <taxon>Streptophyta</taxon>
        <taxon>Embryophyta</taxon>
        <taxon>Tracheophyta</taxon>
        <taxon>Spermatophyta</taxon>
        <taxon>Magnoliopsida</taxon>
        <taxon>eudicotyledons</taxon>
        <taxon>Gunneridae</taxon>
        <taxon>Pentapetalae</taxon>
        <taxon>rosids</taxon>
        <taxon>fabids</taxon>
        <taxon>Fabales</taxon>
        <taxon>Fabaceae</taxon>
        <taxon>Papilionoideae</taxon>
        <taxon>50 kb inversion clade</taxon>
        <taxon>NPAAA clade</taxon>
        <taxon>Hologalegina</taxon>
        <taxon>IRL clade</taxon>
        <taxon>Trifolieae</taxon>
        <taxon>Trifolium</taxon>
    </lineage>
</organism>
<keyword evidence="2" id="KW-0378">Hydrolase</keyword>
<dbReference type="Proteomes" id="UP000236291">
    <property type="component" value="Unassembled WGS sequence"/>
</dbReference>
<dbReference type="EMBL" id="ASHM01018324">
    <property type="protein sequence ID" value="PNX99929.1"/>
    <property type="molecule type" value="Genomic_DNA"/>
</dbReference>
<gene>
    <name evidence="2" type="ORF">L195_g023201</name>
</gene>
<dbReference type="SUPFAM" id="SSF50494">
    <property type="entry name" value="Trypsin-like serine proteases"/>
    <property type="match status" value="1"/>
</dbReference>
<dbReference type="Gene3D" id="2.40.10.10">
    <property type="entry name" value="Trypsin-like serine proteases"/>
    <property type="match status" value="1"/>
</dbReference>
<feature type="transmembrane region" description="Helical" evidence="1">
    <location>
        <begin position="190"/>
        <end position="210"/>
    </location>
</feature>
<evidence type="ECO:0000256" key="1">
    <source>
        <dbReference type="SAM" id="Phobius"/>
    </source>
</evidence>
<sequence length="240" mass="26242">LAIDSNTSGLADVDLLLHGDEETGSTRYNLFPGELLIALARYSQEPHEIMAAPGFLSCDHLGHHCKELLSTTCTVNWAAVGGPVINCYGEVIGVSFFICPFDAFLPINIALKCLEDLKENRQVPRPWLGACVANLYTSKLEKLDELTRTYPHVVKGAIVEQVFHGLREETLDLDGGIGPMELLHGLETSLHLWFAIGLSGLLGNGLWQGFYLKNTSLFPSGYLVAVSCLRCVWVGFIPLG</sequence>
<keyword evidence="2" id="KW-0645">Protease</keyword>
<protein>
    <submittedName>
        <fullName evidence="2">Protease Do-like 14-like protein</fullName>
    </submittedName>
</protein>
<dbReference type="GO" id="GO:0008233">
    <property type="term" value="F:peptidase activity"/>
    <property type="evidence" value="ECO:0007669"/>
    <property type="project" value="UniProtKB-KW"/>
</dbReference>
<dbReference type="InterPro" id="IPR043504">
    <property type="entry name" value="Peptidase_S1_PA_chymotrypsin"/>
</dbReference>
<keyword evidence="1" id="KW-0472">Membrane</keyword>
<feature type="non-terminal residue" evidence="2">
    <location>
        <position position="1"/>
    </location>
</feature>